<proteinExistence type="predicted"/>
<protein>
    <submittedName>
        <fullName evidence="1">Uncharacterized protein</fullName>
    </submittedName>
</protein>
<name>A0A6M3LAA5_9ZZZZ</name>
<dbReference type="EMBL" id="MT142890">
    <property type="protein sequence ID" value="QJA90095.1"/>
    <property type="molecule type" value="Genomic_DNA"/>
</dbReference>
<accession>A0A6M3LAA5</accession>
<sequence>MRTSVVAKLLNTLEQFINPATEEKQDDIITAINNVSGLQRATNLEGGGKISVGTTAVEVSFSGTPTESVIITADNANSGLLYIGKSNVTNAGANAITFLEAGDSVTIDYDDATNAIYVVSDTASQYFWKGVAL</sequence>
<dbReference type="AlphaFoldDB" id="A0A6M3LAA5"/>
<organism evidence="1">
    <name type="scientific">viral metagenome</name>
    <dbReference type="NCBI Taxonomy" id="1070528"/>
    <lineage>
        <taxon>unclassified sequences</taxon>
        <taxon>metagenomes</taxon>
        <taxon>organismal metagenomes</taxon>
    </lineage>
</organism>
<gene>
    <name evidence="1" type="ORF">MM415B02451_0009</name>
</gene>
<reference evidence="1" key="1">
    <citation type="submission" date="2020-03" db="EMBL/GenBank/DDBJ databases">
        <title>The deep terrestrial virosphere.</title>
        <authorList>
            <person name="Holmfeldt K."/>
            <person name="Nilsson E."/>
            <person name="Simone D."/>
            <person name="Lopez-Fernandez M."/>
            <person name="Wu X."/>
            <person name="de Brujin I."/>
            <person name="Lundin D."/>
            <person name="Andersson A."/>
            <person name="Bertilsson S."/>
            <person name="Dopson M."/>
        </authorList>
    </citation>
    <scope>NUCLEOTIDE SEQUENCE</scope>
    <source>
        <strain evidence="1">MM415B02451</strain>
    </source>
</reference>
<evidence type="ECO:0000313" key="1">
    <source>
        <dbReference type="EMBL" id="QJA90095.1"/>
    </source>
</evidence>